<keyword evidence="5 8" id="KW-0812">Transmembrane</keyword>
<comment type="similarity">
    <text evidence="2">Belongs to the autoinducer-2 exporter (AI-2E) (TC 2.A.86) family.</text>
</comment>
<feature type="transmembrane region" description="Helical" evidence="8">
    <location>
        <begin position="15"/>
        <end position="36"/>
    </location>
</feature>
<feature type="transmembrane region" description="Helical" evidence="8">
    <location>
        <begin position="74"/>
        <end position="97"/>
    </location>
</feature>
<evidence type="ECO:0000313" key="9">
    <source>
        <dbReference type="EMBL" id="CAA9492024.1"/>
    </source>
</evidence>
<sequence length="375" mass="39207">MNADRTAERPPLPRWLESGAAFSWRLLIIFAAVWVVAQAVSLLWIVVLPVCVALLATTLLYAPVAALHRHGVPLGLASALVMLGVALIIGGALAAVAPSFVAQLEQFGTGIQQGIRRVGDLLAGEPFNVSAQDLRDRLDSAIERLRGNTGSIAQRLQSGAALVGEILTGLIIAVLLTFFFLKDGQRMWTWMLATTTSERRTVWNELGHRIFVALGGYVRGIALVGLTDAVLIGLALVVIGVPLVLPLMLLTFLGAFLPLIGAFVAGLAAVLIALVSNGVVAALLVLGAIIIVQQVEGNILYPLLMGRTVHLHPVVTLLALTVGGILAGIVGIFLAVPVAAVVSVLVEHTRHGGALIAPELGSDEEPDRTGAVAAS</sequence>
<evidence type="ECO:0000256" key="2">
    <source>
        <dbReference type="ARBA" id="ARBA00009773"/>
    </source>
</evidence>
<keyword evidence="7 8" id="KW-0472">Membrane</keyword>
<protein>
    <submittedName>
        <fullName evidence="9">UPF0118 membrane protein SCO0513</fullName>
    </submittedName>
</protein>
<reference evidence="9" key="1">
    <citation type="submission" date="2020-02" db="EMBL/GenBank/DDBJ databases">
        <authorList>
            <person name="Meier V. D."/>
        </authorList>
    </citation>
    <scope>NUCLEOTIDE SEQUENCE</scope>
    <source>
        <strain evidence="9">AVDCRST_MAG69</strain>
    </source>
</reference>
<evidence type="ECO:0000256" key="7">
    <source>
        <dbReference type="ARBA" id="ARBA00023136"/>
    </source>
</evidence>
<dbReference type="InterPro" id="IPR002549">
    <property type="entry name" value="AI-2E-like"/>
</dbReference>
<dbReference type="PANTHER" id="PTHR21716">
    <property type="entry name" value="TRANSMEMBRANE PROTEIN"/>
    <property type="match status" value="1"/>
</dbReference>
<keyword evidence="4" id="KW-1003">Cell membrane</keyword>
<feature type="transmembrane region" description="Helical" evidence="8">
    <location>
        <begin position="278"/>
        <end position="295"/>
    </location>
</feature>
<dbReference type="EMBL" id="CADCVP010000151">
    <property type="protein sequence ID" value="CAA9492024.1"/>
    <property type="molecule type" value="Genomic_DNA"/>
</dbReference>
<evidence type="ECO:0000256" key="4">
    <source>
        <dbReference type="ARBA" id="ARBA00022475"/>
    </source>
</evidence>
<dbReference type="Pfam" id="PF01594">
    <property type="entry name" value="AI-2E_transport"/>
    <property type="match status" value="1"/>
</dbReference>
<feature type="transmembrane region" description="Helical" evidence="8">
    <location>
        <begin position="217"/>
        <end position="241"/>
    </location>
</feature>
<feature type="transmembrane region" description="Helical" evidence="8">
    <location>
        <begin position="160"/>
        <end position="181"/>
    </location>
</feature>
<evidence type="ECO:0000256" key="8">
    <source>
        <dbReference type="SAM" id="Phobius"/>
    </source>
</evidence>
<keyword evidence="6 8" id="KW-1133">Transmembrane helix</keyword>
<organism evidence="9">
    <name type="scientific">uncultured Solirubrobacteraceae bacterium</name>
    <dbReference type="NCBI Taxonomy" id="1162706"/>
    <lineage>
        <taxon>Bacteria</taxon>
        <taxon>Bacillati</taxon>
        <taxon>Actinomycetota</taxon>
        <taxon>Thermoleophilia</taxon>
        <taxon>Solirubrobacterales</taxon>
        <taxon>Solirubrobacteraceae</taxon>
        <taxon>environmental samples</taxon>
    </lineage>
</organism>
<evidence type="ECO:0000256" key="1">
    <source>
        <dbReference type="ARBA" id="ARBA00004651"/>
    </source>
</evidence>
<accession>A0A6J4S946</accession>
<evidence type="ECO:0000256" key="3">
    <source>
        <dbReference type="ARBA" id="ARBA00022448"/>
    </source>
</evidence>
<dbReference type="GO" id="GO:0055085">
    <property type="term" value="P:transmembrane transport"/>
    <property type="evidence" value="ECO:0007669"/>
    <property type="project" value="TreeGrafter"/>
</dbReference>
<dbReference type="AlphaFoldDB" id="A0A6J4S946"/>
<gene>
    <name evidence="9" type="ORF">AVDCRST_MAG69-1412</name>
</gene>
<feature type="transmembrane region" description="Helical" evidence="8">
    <location>
        <begin position="247"/>
        <end position="271"/>
    </location>
</feature>
<dbReference type="GO" id="GO:0005886">
    <property type="term" value="C:plasma membrane"/>
    <property type="evidence" value="ECO:0007669"/>
    <property type="project" value="UniProtKB-SubCell"/>
</dbReference>
<evidence type="ECO:0000256" key="5">
    <source>
        <dbReference type="ARBA" id="ARBA00022692"/>
    </source>
</evidence>
<feature type="transmembrane region" description="Helical" evidence="8">
    <location>
        <begin position="315"/>
        <end position="346"/>
    </location>
</feature>
<proteinExistence type="inferred from homology"/>
<name>A0A6J4S946_9ACTN</name>
<dbReference type="PANTHER" id="PTHR21716:SF53">
    <property type="entry name" value="PERMEASE PERM-RELATED"/>
    <property type="match status" value="1"/>
</dbReference>
<comment type="subcellular location">
    <subcellularLocation>
        <location evidence="1">Cell membrane</location>
        <topology evidence="1">Multi-pass membrane protein</topology>
    </subcellularLocation>
</comment>
<keyword evidence="3" id="KW-0813">Transport</keyword>
<feature type="transmembrane region" description="Helical" evidence="8">
    <location>
        <begin position="42"/>
        <end position="62"/>
    </location>
</feature>
<evidence type="ECO:0000256" key="6">
    <source>
        <dbReference type="ARBA" id="ARBA00022989"/>
    </source>
</evidence>